<evidence type="ECO:0000256" key="2">
    <source>
        <dbReference type="ARBA" id="ARBA00022741"/>
    </source>
</evidence>
<accession>A0A3E2B776</accession>
<dbReference type="AlphaFoldDB" id="A0A3E2B776"/>
<dbReference type="GO" id="GO:0015808">
    <property type="term" value="P:L-alanine transport"/>
    <property type="evidence" value="ECO:0007669"/>
    <property type="project" value="TreeGrafter"/>
</dbReference>
<keyword evidence="2" id="KW-0547">Nucleotide-binding</keyword>
<feature type="domain" description="ABC transporter" evidence="4">
    <location>
        <begin position="8"/>
        <end position="302"/>
    </location>
</feature>
<dbReference type="InterPro" id="IPR003439">
    <property type="entry name" value="ABC_transporter-like_ATP-bd"/>
</dbReference>
<dbReference type="GeneID" id="97994429"/>
<dbReference type="SUPFAM" id="SSF52540">
    <property type="entry name" value="P-loop containing nucleoside triphosphate hydrolases"/>
    <property type="match status" value="1"/>
</dbReference>
<protein>
    <submittedName>
        <fullName evidence="5">ABC transporter ATP-binding protein</fullName>
    </submittedName>
</protein>
<dbReference type="GO" id="GO:0005886">
    <property type="term" value="C:plasma membrane"/>
    <property type="evidence" value="ECO:0007669"/>
    <property type="project" value="TreeGrafter"/>
</dbReference>
<dbReference type="PANTHER" id="PTHR45772:SF7">
    <property type="entry name" value="AMINO ACID ABC TRANSPORTER ATP-BINDING PROTEIN"/>
    <property type="match status" value="1"/>
</dbReference>
<keyword evidence="3 5" id="KW-0067">ATP-binding</keyword>
<name>A0A3E2B776_9FIRM</name>
<evidence type="ECO:0000259" key="4">
    <source>
        <dbReference type="PROSITE" id="PS50893"/>
    </source>
</evidence>
<organism evidence="5 6">
    <name type="scientific">Evtepia gabavorous</name>
    <dbReference type="NCBI Taxonomy" id="2211183"/>
    <lineage>
        <taxon>Bacteria</taxon>
        <taxon>Bacillati</taxon>
        <taxon>Bacillota</taxon>
        <taxon>Clostridia</taxon>
        <taxon>Eubacteriales</taxon>
        <taxon>Evtepia</taxon>
    </lineage>
</organism>
<dbReference type="Proteomes" id="UP000260649">
    <property type="component" value="Unassembled WGS sequence"/>
</dbReference>
<dbReference type="PANTHER" id="PTHR45772">
    <property type="entry name" value="CONSERVED COMPONENT OF ABC TRANSPORTER FOR NATURAL AMINO ACIDS-RELATED"/>
    <property type="match status" value="1"/>
</dbReference>
<reference evidence="5 6" key="1">
    <citation type="submission" date="2018-07" db="EMBL/GenBank/DDBJ databases">
        <title>GABA Modulating Bacteria of the Human Gut Microbiota.</title>
        <authorList>
            <person name="Strandwitz P."/>
            <person name="Kim K.H."/>
            <person name="Terekhova D."/>
            <person name="Liu J.K."/>
            <person name="Sharma A."/>
            <person name="Levering J."/>
            <person name="Mcdonald D."/>
            <person name="Dietrich D."/>
            <person name="Ramadhar T.R."/>
            <person name="Lekbua A."/>
            <person name="Mroue N."/>
            <person name="Liston C."/>
            <person name="Stewart E.J."/>
            <person name="Dubin M.J."/>
            <person name="Zengler K."/>
            <person name="Knight R."/>
            <person name="Gilbert J.A."/>
            <person name="Clardy J."/>
            <person name="Lewis K."/>
        </authorList>
    </citation>
    <scope>NUCLEOTIDE SEQUENCE [LARGE SCALE GENOMIC DNA]</scope>
    <source>
        <strain evidence="5 6">KLE1738</strain>
    </source>
</reference>
<dbReference type="Pfam" id="PF12399">
    <property type="entry name" value="BCA_ABC_TP_C"/>
    <property type="match status" value="1"/>
</dbReference>
<evidence type="ECO:0000313" key="5">
    <source>
        <dbReference type="EMBL" id="RFT07844.1"/>
    </source>
</evidence>
<dbReference type="SMART" id="SM00382">
    <property type="entry name" value="AAA"/>
    <property type="match status" value="1"/>
</dbReference>
<sequence>MREREHVLQLENITMQFGGVVAVNNLSLEVNKGEIVALIGPNGAGKTTAFNVITGVYQPTNGQALFHDKVYLRNHPQGKMKKGYKGENGLLYTSEYKLEGQKTKEEEKQRDHYVFSNHVLAPTPDHITKMGIARTFQNIRLWKSMTVFDNVIIAKHMRAKHNVFSSTFRISRKEEARMREETEALLREQGLWQHRDALATGLPYGLQRRLEIARALATEPKLLLLDEPAAGMNPQETLELADFIHEIRDKHHLTILLIEHHMDLVMNISDRIYVLDFGSLIAQGLPSEIQKNQHVIDAYLGVVEDE</sequence>
<keyword evidence="1" id="KW-0813">Transport</keyword>
<evidence type="ECO:0000256" key="1">
    <source>
        <dbReference type="ARBA" id="ARBA00022448"/>
    </source>
</evidence>
<keyword evidence="6" id="KW-1185">Reference proteome</keyword>
<dbReference type="CDD" id="cd03219">
    <property type="entry name" value="ABC_Mj1267_LivG_branched"/>
    <property type="match status" value="1"/>
</dbReference>
<dbReference type="InterPro" id="IPR051120">
    <property type="entry name" value="ABC_AA/LPS_Transport"/>
</dbReference>
<dbReference type="InterPro" id="IPR027417">
    <property type="entry name" value="P-loop_NTPase"/>
</dbReference>
<comment type="caution">
    <text evidence="5">The sequence shown here is derived from an EMBL/GenBank/DDBJ whole genome shotgun (WGS) entry which is preliminary data.</text>
</comment>
<dbReference type="GO" id="GO:1903805">
    <property type="term" value="P:L-valine import across plasma membrane"/>
    <property type="evidence" value="ECO:0007669"/>
    <property type="project" value="TreeGrafter"/>
</dbReference>
<dbReference type="OrthoDB" id="9805514at2"/>
<evidence type="ECO:0000313" key="6">
    <source>
        <dbReference type="Proteomes" id="UP000260649"/>
    </source>
</evidence>
<dbReference type="InterPro" id="IPR003593">
    <property type="entry name" value="AAA+_ATPase"/>
</dbReference>
<dbReference type="GO" id="GO:0015188">
    <property type="term" value="F:L-isoleucine transmembrane transporter activity"/>
    <property type="evidence" value="ECO:0007669"/>
    <property type="project" value="TreeGrafter"/>
</dbReference>
<dbReference type="RefSeq" id="WP_117141554.1">
    <property type="nucleotide sequence ID" value="NZ_CAKXKJ010000002.1"/>
</dbReference>
<dbReference type="GO" id="GO:0042941">
    <property type="term" value="P:D-alanine transmembrane transport"/>
    <property type="evidence" value="ECO:0007669"/>
    <property type="project" value="TreeGrafter"/>
</dbReference>
<evidence type="ECO:0000256" key="3">
    <source>
        <dbReference type="ARBA" id="ARBA00022840"/>
    </source>
</evidence>
<dbReference type="GO" id="GO:1903806">
    <property type="term" value="P:L-isoleucine import across plasma membrane"/>
    <property type="evidence" value="ECO:0007669"/>
    <property type="project" value="TreeGrafter"/>
</dbReference>
<dbReference type="EMBL" id="QQRQ01000001">
    <property type="protein sequence ID" value="RFT07844.1"/>
    <property type="molecule type" value="Genomic_DNA"/>
</dbReference>
<dbReference type="Pfam" id="PF00005">
    <property type="entry name" value="ABC_tran"/>
    <property type="match status" value="1"/>
</dbReference>
<gene>
    <name evidence="5" type="ORF">DV520_01595</name>
</gene>
<dbReference type="InterPro" id="IPR032823">
    <property type="entry name" value="BCA_ABC_TP_C"/>
</dbReference>
<dbReference type="PROSITE" id="PS50893">
    <property type="entry name" value="ABC_TRANSPORTER_2"/>
    <property type="match status" value="1"/>
</dbReference>
<proteinExistence type="predicted"/>
<dbReference type="GO" id="GO:0005524">
    <property type="term" value="F:ATP binding"/>
    <property type="evidence" value="ECO:0007669"/>
    <property type="project" value="UniProtKB-KW"/>
</dbReference>
<dbReference type="Gene3D" id="3.40.50.300">
    <property type="entry name" value="P-loop containing nucleotide triphosphate hydrolases"/>
    <property type="match status" value="1"/>
</dbReference>
<dbReference type="GO" id="GO:0015192">
    <property type="term" value="F:L-phenylalanine transmembrane transporter activity"/>
    <property type="evidence" value="ECO:0007669"/>
    <property type="project" value="TreeGrafter"/>
</dbReference>
<dbReference type="GO" id="GO:0016887">
    <property type="term" value="F:ATP hydrolysis activity"/>
    <property type="evidence" value="ECO:0007669"/>
    <property type="project" value="InterPro"/>
</dbReference>
<dbReference type="GO" id="GO:0005304">
    <property type="term" value="F:L-valine transmembrane transporter activity"/>
    <property type="evidence" value="ECO:0007669"/>
    <property type="project" value="TreeGrafter"/>
</dbReference>